<dbReference type="Gene3D" id="1.25.40.20">
    <property type="entry name" value="Ankyrin repeat-containing domain"/>
    <property type="match status" value="3"/>
</dbReference>
<dbReference type="SUPFAM" id="SSF48403">
    <property type="entry name" value="Ankyrin repeat"/>
    <property type="match status" value="1"/>
</dbReference>
<reference evidence="4" key="1">
    <citation type="journal article" date="2021" name="G3 (Bethesda)">
        <title>Chromosome assembled and annotated genome sequence of Aspergillus flavus NRRL 3357.</title>
        <authorList>
            <person name="Skerker J.M."/>
            <person name="Pianalto K.M."/>
            <person name="Mondo S.J."/>
            <person name="Yang K."/>
            <person name="Arkin A.P."/>
            <person name="Keller N.P."/>
            <person name="Grigoriev I.V."/>
            <person name="Louise Glass N.L."/>
        </authorList>
    </citation>
    <scope>NUCLEOTIDE SEQUENCE [LARGE SCALE GENOMIC DNA]</scope>
    <source>
        <strain evidence="4">ATCC 200026 / FGSC A1120 / IAM 13836 / NRRL 3357 / JCM 12722 / SRRC 167</strain>
    </source>
</reference>
<dbReference type="Gene3D" id="3.40.50.1580">
    <property type="entry name" value="Nucleoside phosphorylase domain"/>
    <property type="match status" value="1"/>
</dbReference>
<dbReference type="PANTHER" id="PTHR46082:SF11">
    <property type="entry name" value="AAA+ ATPASE DOMAIN-CONTAINING PROTEIN-RELATED"/>
    <property type="match status" value="1"/>
</dbReference>
<dbReference type="EMBL" id="CP044618">
    <property type="protein sequence ID" value="QRD90568.1"/>
    <property type="molecule type" value="Genomic_DNA"/>
</dbReference>
<keyword evidence="4" id="KW-1185">Reference proteome</keyword>
<keyword evidence="1" id="KW-0040">ANK repeat</keyword>
<dbReference type="InterPro" id="IPR000845">
    <property type="entry name" value="Nucleoside_phosphorylase_d"/>
</dbReference>
<sequence>MKAPLSHNDYTVGWICALPLEMAAAKAMLDEVHPDLSSSLGDHNTYTLGTVGSHNIVIASIVASQMMPRFPSLRFSLMVGIGGGVPSRGADIRLGDVVVSNPTKGFREVRTGTLNKPSQLLLTALNKHQANNLLNGCDLSKHISQSAIMTSSHTSEFTYQGQEEDKLFHPEYDHMAPRRSCESCDHTQLVNRPTRSSTEPRIHYGLIASCNQAMKDAKPRDRLARQLGIICLEMEAAGLVGHFPCLVIRGISDYAEFHKNDQWHGYAIATAAAYAKELLSVVLPVEVVGKDPADVRSTAASESSLMSPDRSKKIHTWLSSLNFLQTQQDLFRKRPQWTGTTLLSSELKGWINRSIIVDHLRREFNANNKAGVACVYCNFKGQARQTVDSILASLLLQLVVARGGPVDDEHTLPDVDEIHPSEEDLKSYADSRIKVDISRDSGGLSDQEKVHIVNTVVKGSDEIFLLVKLHMDTLRPTRRKDEFVTWMNGLPDNMDKALEDTRLRDKFCTGSLRRSRYLTVRELDGALALDDLCECLHWLRDAPGIATTCLESFLTLGHSPNTQELLETRDKLQCAIRVMSLSQYSLQRRKDVTKLHILAYFGIDQLLERFLRGKLDINAKDNHGTTALHWAVRNGHKAMVKLLVNNKNTNINAKDSYGRTALHWAGRSANKDIMSLLLGLEKLEGRAEVFQEIHGLLRLIGAPIAALFYQYYRTPLSRAAERGDLALVTQLLDWPGTQPKQSTFIRTPLSLAAENGHGSVVKLLVERNADINFKFIGGRAPLSYAAENGHRDVVEVLLRSDTLDVDSKETDTLRIPQATDNADDGRTPLFYAAEKGFKEVVEILLSSNKVDVSSKDGQGLTPLMYAERNGHEEVVAVLRAGANCNPSDQRLYKQH</sequence>
<proteinExistence type="predicted"/>
<dbReference type="PROSITE" id="PS50297">
    <property type="entry name" value="ANK_REP_REGION"/>
    <property type="match status" value="4"/>
</dbReference>
<dbReference type="SUPFAM" id="SSF53167">
    <property type="entry name" value="Purine and uridine phosphorylases"/>
    <property type="match status" value="1"/>
</dbReference>
<dbReference type="PROSITE" id="PS50088">
    <property type="entry name" value="ANK_REPEAT"/>
    <property type="match status" value="4"/>
</dbReference>
<dbReference type="Pfam" id="PF01048">
    <property type="entry name" value="PNP_UDP_1"/>
    <property type="match status" value="1"/>
</dbReference>
<dbReference type="SMART" id="SM00248">
    <property type="entry name" value="ANK"/>
    <property type="match status" value="7"/>
</dbReference>
<feature type="domain" description="Nucleoside phosphorylase" evidence="2">
    <location>
        <begin position="63"/>
        <end position="281"/>
    </location>
</feature>
<feature type="repeat" description="ANK" evidence="1">
    <location>
        <begin position="746"/>
        <end position="772"/>
    </location>
</feature>
<dbReference type="VEuPathDB" id="FungiDB:AFLA_011881"/>
<feature type="repeat" description="ANK" evidence="1">
    <location>
        <begin position="777"/>
        <end position="799"/>
    </location>
</feature>
<gene>
    <name evidence="3" type="ORF">F9C07_2203102</name>
</gene>
<evidence type="ECO:0000256" key="1">
    <source>
        <dbReference type="PROSITE-ProRule" id="PRU00023"/>
    </source>
</evidence>
<dbReference type="VEuPathDB" id="FungiDB:F9C07_2203102"/>
<dbReference type="InterPro" id="IPR036770">
    <property type="entry name" value="Ankyrin_rpt-contain_sf"/>
</dbReference>
<organism evidence="3 4">
    <name type="scientific">Aspergillus flavus (strain ATCC 200026 / FGSC A1120 / IAM 13836 / NRRL 3357 / JCM 12722 / SRRC 167)</name>
    <dbReference type="NCBI Taxonomy" id="332952"/>
    <lineage>
        <taxon>Eukaryota</taxon>
        <taxon>Fungi</taxon>
        <taxon>Dikarya</taxon>
        <taxon>Ascomycota</taxon>
        <taxon>Pezizomycotina</taxon>
        <taxon>Eurotiomycetes</taxon>
        <taxon>Eurotiomycetidae</taxon>
        <taxon>Eurotiales</taxon>
        <taxon>Aspergillaceae</taxon>
        <taxon>Aspergillus</taxon>
        <taxon>Aspergillus subgen. Circumdati</taxon>
    </lineage>
</organism>
<evidence type="ECO:0000313" key="3">
    <source>
        <dbReference type="EMBL" id="QRD90568.1"/>
    </source>
</evidence>
<dbReference type="GO" id="GO:0009116">
    <property type="term" value="P:nucleoside metabolic process"/>
    <property type="evidence" value="ECO:0007669"/>
    <property type="project" value="InterPro"/>
</dbReference>
<dbReference type="PRINTS" id="PR01415">
    <property type="entry name" value="ANKYRIN"/>
</dbReference>
<dbReference type="Pfam" id="PF12796">
    <property type="entry name" value="Ank_2"/>
    <property type="match status" value="3"/>
</dbReference>
<dbReference type="InterPro" id="IPR035994">
    <property type="entry name" value="Nucleoside_phosphorylase_sf"/>
</dbReference>
<dbReference type="InterPro" id="IPR002110">
    <property type="entry name" value="Ankyrin_rpt"/>
</dbReference>
<feature type="repeat" description="ANK" evidence="1">
    <location>
        <begin position="623"/>
        <end position="656"/>
    </location>
</feature>
<accession>A0A7U2QZF7</accession>
<dbReference type="AlphaFoldDB" id="A0A7U2QZF7"/>
<dbReference type="Proteomes" id="UP000596276">
    <property type="component" value="Chromosome 4"/>
</dbReference>
<dbReference type="PANTHER" id="PTHR46082">
    <property type="entry name" value="ATP/GTP-BINDING PROTEIN-RELATED"/>
    <property type="match status" value="1"/>
</dbReference>
<evidence type="ECO:0000313" key="4">
    <source>
        <dbReference type="Proteomes" id="UP000596276"/>
    </source>
</evidence>
<dbReference type="InterPro" id="IPR053137">
    <property type="entry name" value="NLR-like"/>
</dbReference>
<dbReference type="GO" id="GO:0003824">
    <property type="term" value="F:catalytic activity"/>
    <property type="evidence" value="ECO:0007669"/>
    <property type="project" value="InterPro"/>
</dbReference>
<protein>
    <submittedName>
        <fullName evidence="3">Nucleoside phosphorylase</fullName>
    </submittedName>
</protein>
<feature type="repeat" description="ANK" evidence="1">
    <location>
        <begin position="824"/>
        <end position="848"/>
    </location>
</feature>
<dbReference type="VEuPathDB" id="FungiDB:AFLA_010301"/>
<evidence type="ECO:0000259" key="2">
    <source>
        <dbReference type="Pfam" id="PF01048"/>
    </source>
</evidence>
<name>A0A7U2QZF7_ASPFN</name>